<accession>A0ABV9JKK9</accession>
<dbReference type="Pfam" id="PF16108">
    <property type="entry name" value="DUF4826"/>
    <property type="match status" value="1"/>
</dbReference>
<evidence type="ECO:0000313" key="1">
    <source>
        <dbReference type="EMBL" id="MFC4654767.1"/>
    </source>
</evidence>
<reference evidence="2" key="1">
    <citation type="journal article" date="2019" name="Int. J. Syst. Evol. Microbiol.">
        <title>The Global Catalogue of Microorganisms (GCM) 10K type strain sequencing project: providing services to taxonomists for standard genome sequencing and annotation.</title>
        <authorList>
            <consortium name="The Broad Institute Genomics Platform"/>
            <consortium name="The Broad Institute Genome Sequencing Center for Infectious Disease"/>
            <person name="Wu L."/>
            <person name="Ma J."/>
        </authorList>
    </citation>
    <scope>NUCLEOTIDE SEQUENCE [LARGE SCALE GENOMIC DNA]</scope>
    <source>
        <strain evidence="2">DT28</strain>
    </source>
</reference>
<keyword evidence="2" id="KW-1185">Reference proteome</keyword>
<organism evidence="1 2">
    <name type="scientific">Rheinheimera marina</name>
    <dbReference type="NCBI Taxonomy" id="1774958"/>
    <lineage>
        <taxon>Bacteria</taxon>
        <taxon>Pseudomonadati</taxon>
        <taxon>Pseudomonadota</taxon>
        <taxon>Gammaproteobacteria</taxon>
        <taxon>Chromatiales</taxon>
        <taxon>Chromatiaceae</taxon>
        <taxon>Rheinheimera</taxon>
    </lineage>
</organism>
<dbReference type="InterPro" id="IPR032251">
    <property type="entry name" value="DUF4826"/>
</dbReference>
<dbReference type="EMBL" id="JBHSGB010000006">
    <property type="protein sequence ID" value="MFC4654767.1"/>
    <property type="molecule type" value="Genomic_DNA"/>
</dbReference>
<protein>
    <submittedName>
        <fullName evidence="1">DUF4826 family protein</fullName>
    </submittedName>
</protein>
<evidence type="ECO:0000313" key="2">
    <source>
        <dbReference type="Proteomes" id="UP001595962"/>
    </source>
</evidence>
<dbReference type="RefSeq" id="WP_377332854.1">
    <property type="nucleotide sequence ID" value="NZ_JBHSGB010000006.1"/>
</dbReference>
<proteinExistence type="predicted"/>
<dbReference type="Proteomes" id="UP001595962">
    <property type="component" value="Unassembled WGS sequence"/>
</dbReference>
<comment type="caution">
    <text evidence="1">The sequence shown here is derived from an EMBL/GenBank/DDBJ whole genome shotgun (WGS) entry which is preliminary data.</text>
</comment>
<name>A0ABV9JKK9_9GAMM</name>
<gene>
    <name evidence="1" type="ORF">ACFO3I_07040</name>
</gene>
<sequence>MQLDDADDWAWCEQQYPAVVAYVSAQQIPHGEICDWPEWDCAPYLGLWAVEDPADPGYVGHWILVGDSSGSQPQPVPFDHLPADELAEPREALLAFAKKWAALAAAACQGQDWLGSPSLPGELNQRADQLKRQATLLQQLAEDDELWQDDD</sequence>